<protein>
    <submittedName>
        <fullName evidence="1">Uncharacterized protein</fullName>
    </submittedName>
</protein>
<dbReference type="Proteomes" id="UP000188320">
    <property type="component" value="Unassembled WGS sequence"/>
</dbReference>
<dbReference type="AlphaFoldDB" id="A0A1R1PJC1"/>
<gene>
    <name evidence="1" type="ORF">AX774_g5468</name>
</gene>
<organism evidence="1 2">
    <name type="scientific">Zancudomyces culisetae</name>
    <name type="common">Gut fungus</name>
    <name type="synonym">Smittium culisetae</name>
    <dbReference type="NCBI Taxonomy" id="1213189"/>
    <lineage>
        <taxon>Eukaryota</taxon>
        <taxon>Fungi</taxon>
        <taxon>Fungi incertae sedis</taxon>
        <taxon>Zoopagomycota</taxon>
        <taxon>Kickxellomycotina</taxon>
        <taxon>Harpellomycetes</taxon>
        <taxon>Harpellales</taxon>
        <taxon>Legeriomycetaceae</taxon>
        <taxon>Zancudomyces</taxon>
    </lineage>
</organism>
<name>A0A1R1PJC1_ZANCU</name>
<reference evidence="2" key="1">
    <citation type="submission" date="2017-01" db="EMBL/GenBank/DDBJ databases">
        <authorList>
            <person name="Wang Y."/>
            <person name="White M."/>
            <person name="Kvist S."/>
            <person name="Moncalvo J.-M."/>
        </authorList>
    </citation>
    <scope>NUCLEOTIDE SEQUENCE [LARGE SCALE GENOMIC DNA]</scope>
    <source>
        <strain evidence="2">COL-18-3</strain>
    </source>
</reference>
<evidence type="ECO:0000313" key="1">
    <source>
        <dbReference type="EMBL" id="OMH81080.1"/>
    </source>
</evidence>
<evidence type="ECO:0000313" key="2">
    <source>
        <dbReference type="Proteomes" id="UP000188320"/>
    </source>
</evidence>
<accession>A0A1R1PJC1</accession>
<keyword evidence="2" id="KW-1185">Reference proteome</keyword>
<proteinExistence type="predicted"/>
<sequence length="68" mass="7659">MNSENNSNNSFNRLPASILSAIFVLGQNPQLSLLNKNMYHASEQVDTISKYIIRYVLQNKNKIASSQS</sequence>
<comment type="caution">
    <text evidence="1">The sequence shown here is derived from an EMBL/GenBank/DDBJ whole genome shotgun (WGS) entry which is preliminary data.</text>
</comment>
<dbReference type="EMBL" id="LSSK01000987">
    <property type="protein sequence ID" value="OMH81080.1"/>
    <property type="molecule type" value="Genomic_DNA"/>
</dbReference>